<protein>
    <submittedName>
        <fullName evidence="1">Uncharacterized protein</fullName>
    </submittedName>
</protein>
<dbReference type="InterPro" id="IPR043128">
    <property type="entry name" value="Rev_trsase/Diguanyl_cyclase"/>
</dbReference>
<dbReference type="PANTHER" id="PTHR45138">
    <property type="entry name" value="REGULATORY COMPONENTS OF SENSORY TRANSDUCTION SYSTEM"/>
    <property type="match status" value="1"/>
</dbReference>
<dbReference type="AlphaFoldDB" id="A0A7I7K4F2"/>
<accession>A0A7I7K4F2</accession>
<dbReference type="NCBIfam" id="TIGR00254">
    <property type="entry name" value="GGDEF"/>
    <property type="match status" value="1"/>
</dbReference>
<dbReference type="InterPro" id="IPR029787">
    <property type="entry name" value="Nucleotide_cyclase"/>
</dbReference>
<organism evidence="1 2">
    <name type="scientific">Mycolicibacterium duvalii</name>
    <dbReference type="NCBI Taxonomy" id="39688"/>
    <lineage>
        <taxon>Bacteria</taxon>
        <taxon>Bacillati</taxon>
        <taxon>Actinomycetota</taxon>
        <taxon>Actinomycetes</taxon>
        <taxon>Mycobacteriales</taxon>
        <taxon>Mycobacteriaceae</taxon>
        <taxon>Mycolicibacterium</taxon>
    </lineage>
</organism>
<dbReference type="GO" id="GO:0043709">
    <property type="term" value="P:cell adhesion involved in single-species biofilm formation"/>
    <property type="evidence" value="ECO:0007669"/>
    <property type="project" value="TreeGrafter"/>
</dbReference>
<dbReference type="InterPro" id="IPR050469">
    <property type="entry name" value="Diguanylate_Cyclase"/>
</dbReference>
<dbReference type="OrthoDB" id="23692at2"/>
<dbReference type="SUPFAM" id="SSF55073">
    <property type="entry name" value="Nucleotide cyclase"/>
    <property type="match status" value="1"/>
</dbReference>
<evidence type="ECO:0000313" key="2">
    <source>
        <dbReference type="Proteomes" id="UP000467006"/>
    </source>
</evidence>
<dbReference type="Pfam" id="PF00990">
    <property type="entry name" value="GGDEF"/>
    <property type="match status" value="1"/>
</dbReference>
<dbReference type="PANTHER" id="PTHR45138:SF9">
    <property type="entry name" value="DIGUANYLATE CYCLASE DGCM-RELATED"/>
    <property type="match status" value="1"/>
</dbReference>
<dbReference type="PROSITE" id="PS50887">
    <property type="entry name" value="GGDEF"/>
    <property type="match status" value="1"/>
</dbReference>
<dbReference type="GO" id="GO:0052621">
    <property type="term" value="F:diguanylate cyclase activity"/>
    <property type="evidence" value="ECO:0007669"/>
    <property type="project" value="TreeGrafter"/>
</dbReference>
<keyword evidence="2" id="KW-1185">Reference proteome</keyword>
<dbReference type="Proteomes" id="UP000467006">
    <property type="component" value="Chromosome"/>
</dbReference>
<dbReference type="KEGG" id="mdu:MDUV_38760"/>
<dbReference type="CDD" id="cd01949">
    <property type="entry name" value="GGDEF"/>
    <property type="match status" value="1"/>
</dbReference>
<reference evidence="1 2" key="1">
    <citation type="journal article" date="2019" name="Emerg. Microbes Infect.">
        <title>Comprehensive subspecies identification of 175 nontuberculous mycobacteria species based on 7547 genomic profiles.</title>
        <authorList>
            <person name="Matsumoto Y."/>
            <person name="Kinjo T."/>
            <person name="Motooka D."/>
            <person name="Nabeya D."/>
            <person name="Jung N."/>
            <person name="Uechi K."/>
            <person name="Horii T."/>
            <person name="Iida T."/>
            <person name="Fujita J."/>
            <person name="Nakamura S."/>
        </authorList>
    </citation>
    <scope>NUCLEOTIDE SEQUENCE [LARGE SCALE GENOMIC DNA]</scope>
    <source>
        <strain evidence="1 2">JCM 6396</strain>
    </source>
</reference>
<dbReference type="RefSeq" id="WP_098005562.1">
    <property type="nucleotide sequence ID" value="NZ_AP022563.1"/>
</dbReference>
<dbReference type="InterPro" id="IPR000160">
    <property type="entry name" value="GGDEF_dom"/>
</dbReference>
<dbReference type="GO" id="GO:0005886">
    <property type="term" value="C:plasma membrane"/>
    <property type="evidence" value="ECO:0007669"/>
    <property type="project" value="TreeGrafter"/>
</dbReference>
<name>A0A7I7K4F2_9MYCO</name>
<dbReference type="GO" id="GO:1902201">
    <property type="term" value="P:negative regulation of bacterial-type flagellum-dependent cell motility"/>
    <property type="evidence" value="ECO:0007669"/>
    <property type="project" value="TreeGrafter"/>
</dbReference>
<evidence type="ECO:0000313" key="1">
    <source>
        <dbReference type="EMBL" id="BBX19016.1"/>
    </source>
</evidence>
<proteinExistence type="predicted"/>
<dbReference type="Gene3D" id="3.30.70.270">
    <property type="match status" value="1"/>
</dbReference>
<sequence>MEKGFGEFFRSWWRQPFDFDWTERHFRSRGFQRVHQVFIGAFALLYGVTATLTANSELLDGGPPGAQVIVMVIAVSSTVLGVIWIVGPWPSATQSAGFVVYADLAVVAVIFCCADAFTAMPGLALLAANGIYVVIAHGPRALLAHLVFTTAAFAYFYGMALYQETATPEITTVRLLVLMPTVIGVPVIVQSYLLALRTGAMDALHDPLTRLYNRRGFDSDVTELVPTGSGRIGVLAIDVDKFKAINDSHGHDAGDRVLVAVADAARDAVAQSGVRSVSARTGGEEFVIVADAEPAVMARLAERLHQALAASAAAVVPTVSIGVATMRLDGHDVRTAVRALVEHADQAMYRAKHAGGNQTVVAEPIVPD</sequence>
<dbReference type="SMART" id="SM00267">
    <property type="entry name" value="GGDEF"/>
    <property type="match status" value="1"/>
</dbReference>
<gene>
    <name evidence="1" type="ORF">MDUV_38760</name>
</gene>
<dbReference type="EMBL" id="AP022563">
    <property type="protein sequence ID" value="BBX19016.1"/>
    <property type="molecule type" value="Genomic_DNA"/>
</dbReference>